<evidence type="ECO:0000313" key="1">
    <source>
        <dbReference type="EMBL" id="GEY65191.1"/>
    </source>
</evidence>
<protein>
    <submittedName>
        <fullName evidence="1">Uncharacterized protein</fullName>
    </submittedName>
</protein>
<gene>
    <name evidence="1" type="ORF">Tci_437165</name>
</gene>
<reference evidence="1" key="1">
    <citation type="journal article" date="2019" name="Sci. Rep.">
        <title>Draft genome of Tanacetum cinerariifolium, the natural source of mosquito coil.</title>
        <authorList>
            <person name="Yamashiro T."/>
            <person name="Shiraishi A."/>
            <person name="Satake H."/>
            <person name="Nakayama K."/>
        </authorList>
    </citation>
    <scope>NUCLEOTIDE SEQUENCE</scope>
</reference>
<dbReference type="AlphaFoldDB" id="A0A699HR24"/>
<sequence length="74" mass="8694">MKVEMKIEQLQLQLETFPSLAWSSETEGEELDLSALEFRWTFEREDKKLMHLYSATIRVEAKGWLGLESMAELD</sequence>
<proteinExistence type="predicted"/>
<name>A0A699HR24_TANCI</name>
<dbReference type="EMBL" id="BKCJ010197078">
    <property type="protein sequence ID" value="GEY65191.1"/>
    <property type="molecule type" value="Genomic_DNA"/>
</dbReference>
<comment type="caution">
    <text evidence="1">The sequence shown here is derived from an EMBL/GenBank/DDBJ whole genome shotgun (WGS) entry which is preliminary data.</text>
</comment>
<organism evidence="1">
    <name type="scientific">Tanacetum cinerariifolium</name>
    <name type="common">Dalmatian daisy</name>
    <name type="synonym">Chrysanthemum cinerariifolium</name>
    <dbReference type="NCBI Taxonomy" id="118510"/>
    <lineage>
        <taxon>Eukaryota</taxon>
        <taxon>Viridiplantae</taxon>
        <taxon>Streptophyta</taxon>
        <taxon>Embryophyta</taxon>
        <taxon>Tracheophyta</taxon>
        <taxon>Spermatophyta</taxon>
        <taxon>Magnoliopsida</taxon>
        <taxon>eudicotyledons</taxon>
        <taxon>Gunneridae</taxon>
        <taxon>Pentapetalae</taxon>
        <taxon>asterids</taxon>
        <taxon>campanulids</taxon>
        <taxon>Asterales</taxon>
        <taxon>Asteraceae</taxon>
        <taxon>Asteroideae</taxon>
        <taxon>Anthemideae</taxon>
        <taxon>Anthemidinae</taxon>
        <taxon>Tanacetum</taxon>
    </lineage>
</organism>
<accession>A0A699HR24</accession>